<dbReference type="RefSeq" id="WP_091835490.1">
    <property type="nucleotide sequence ID" value="NZ_FPAA01000004.1"/>
</dbReference>
<dbReference type="InterPro" id="IPR052185">
    <property type="entry name" value="IPC_Synthase-Related"/>
</dbReference>
<feature type="domain" description="Inositolphosphotransferase Aur1/Ipt1" evidence="6">
    <location>
        <begin position="84"/>
        <end position="251"/>
    </location>
</feature>
<dbReference type="InterPro" id="IPR036938">
    <property type="entry name" value="PAP2/HPO_sf"/>
</dbReference>
<protein>
    <submittedName>
        <fullName evidence="7">PAP2 superfamily protein</fullName>
    </submittedName>
</protein>
<evidence type="ECO:0000313" key="7">
    <source>
        <dbReference type="EMBL" id="SFS58669.1"/>
    </source>
</evidence>
<dbReference type="AlphaFoldDB" id="A0A1I6R1T3"/>
<evidence type="ECO:0000256" key="4">
    <source>
        <dbReference type="ARBA" id="ARBA00023136"/>
    </source>
</evidence>
<dbReference type="Pfam" id="PF14378">
    <property type="entry name" value="PAP2_3"/>
    <property type="match status" value="1"/>
</dbReference>
<dbReference type="PANTHER" id="PTHR31310">
    <property type="match status" value="1"/>
</dbReference>
<evidence type="ECO:0000256" key="2">
    <source>
        <dbReference type="ARBA" id="ARBA00022692"/>
    </source>
</evidence>
<evidence type="ECO:0000313" key="8">
    <source>
        <dbReference type="Proteomes" id="UP000198660"/>
    </source>
</evidence>
<name>A0A1I6R1T3_9BACL</name>
<keyword evidence="8" id="KW-1185">Reference proteome</keyword>
<evidence type="ECO:0000256" key="3">
    <source>
        <dbReference type="ARBA" id="ARBA00022989"/>
    </source>
</evidence>
<feature type="transmembrane region" description="Helical" evidence="5">
    <location>
        <begin position="134"/>
        <end position="152"/>
    </location>
</feature>
<keyword evidence="3 5" id="KW-1133">Transmembrane helix</keyword>
<gene>
    <name evidence="7" type="ORF">SAMN05444972_10434</name>
</gene>
<feature type="transmembrane region" description="Helical" evidence="5">
    <location>
        <begin position="189"/>
        <end position="208"/>
    </location>
</feature>
<sequence length="279" mass="31940">MFQSTFTIFITSVITFLVILTICLRQNPFTIVVDFLRDLFRIRMMMVHVLLCLGILAINKMELLLEPSLDKTEDWTPYIRAFEGNITPLFQHWFDNVALTYVTTYFYVIVFSVLMACSLLIYHREKDYRSMYTLLYSIGLNYLLAIPFFLFAPVSETWYYHPDIQFLIPSVYPGFESGYRSLSGLDNSFPSLHTSISITLALIAWQSVNRPISRITSLSAAVVLFAILYLGIHWYLDIITGAVLALTSVALAFRFSEIPLGKMSTLSSQQASEHIADIQ</sequence>
<dbReference type="SUPFAM" id="SSF48317">
    <property type="entry name" value="Acid phosphatase/Vanadium-dependent haloperoxidase"/>
    <property type="match status" value="1"/>
</dbReference>
<comment type="subcellular location">
    <subcellularLocation>
        <location evidence="1">Membrane</location>
        <topology evidence="1">Multi-pass membrane protein</topology>
    </subcellularLocation>
</comment>
<feature type="transmembrane region" description="Helical" evidence="5">
    <location>
        <begin position="215"/>
        <end position="232"/>
    </location>
</feature>
<organism evidence="7 8">
    <name type="scientific">Marininema halotolerans</name>
    <dbReference type="NCBI Taxonomy" id="1155944"/>
    <lineage>
        <taxon>Bacteria</taxon>
        <taxon>Bacillati</taxon>
        <taxon>Bacillota</taxon>
        <taxon>Bacilli</taxon>
        <taxon>Bacillales</taxon>
        <taxon>Thermoactinomycetaceae</taxon>
        <taxon>Marininema</taxon>
    </lineage>
</organism>
<dbReference type="InterPro" id="IPR026841">
    <property type="entry name" value="Aur1/Ipt1"/>
</dbReference>
<evidence type="ECO:0000256" key="1">
    <source>
        <dbReference type="ARBA" id="ARBA00004141"/>
    </source>
</evidence>
<dbReference type="EMBL" id="FPAA01000004">
    <property type="protein sequence ID" value="SFS58669.1"/>
    <property type="molecule type" value="Genomic_DNA"/>
</dbReference>
<dbReference type="CDD" id="cd03386">
    <property type="entry name" value="PAP2_Aur1_like"/>
    <property type="match status" value="1"/>
</dbReference>
<dbReference type="PANTHER" id="PTHR31310:SF7">
    <property type="entry name" value="PA-PHOSPHATASE RELATED-FAMILY PROTEIN DDB_G0268928"/>
    <property type="match status" value="1"/>
</dbReference>
<keyword evidence="4 5" id="KW-0472">Membrane</keyword>
<reference evidence="8" key="1">
    <citation type="submission" date="2016-10" db="EMBL/GenBank/DDBJ databases">
        <authorList>
            <person name="Varghese N."/>
            <person name="Submissions S."/>
        </authorList>
    </citation>
    <scope>NUCLEOTIDE SEQUENCE [LARGE SCALE GENOMIC DNA]</scope>
    <source>
        <strain evidence="8">DSM 45789</strain>
    </source>
</reference>
<feature type="transmembrane region" description="Helical" evidence="5">
    <location>
        <begin position="98"/>
        <end position="122"/>
    </location>
</feature>
<dbReference type="OrthoDB" id="9775789at2"/>
<dbReference type="Gene3D" id="1.20.144.10">
    <property type="entry name" value="Phosphatidic acid phosphatase type 2/haloperoxidase"/>
    <property type="match status" value="1"/>
</dbReference>
<accession>A0A1I6R1T3</accession>
<keyword evidence="2 5" id="KW-0812">Transmembrane</keyword>
<dbReference type="GO" id="GO:0016020">
    <property type="term" value="C:membrane"/>
    <property type="evidence" value="ECO:0007669"/>
    <property type="project" value="UniProtKB-SubCell"/>
</dbReference>
<evidence type="ECO:0000259" key="6">
    <source>
        <dbReference type="Pfam" id="PF14378"/>
    </source>
</evidence>
<dbReference type="Proteomes" id="UP000198660">
    <property type="component" value="Unassembled WGS sequence"/>
</dbReference>
<proteinExistence type="predicted"/>
<feature type="transmembrane region" description="Helical" evidence="5">
    <location>
        <begin position="238"/>
        <end position="255"/>
    </location>
</feature>
<feature type="transmembrane region" description="Helical" evidence="5">
    <location>
        <begin position="6"/>
        <end position="24"/>
    </location>
</feature>
<evidence type="ECO:0000256" key="5">
    <source>
        <dbReference type="SAM" id="Phobius"/>
    </source>
</evidence>
<feature type="transmembrane region" description="Helical" evidence="5">
    <location>
        <begin position="45"/>
        <end position="65"/>
    </location>
</feature>